<dbReference type="OrthoDB" id="4628667at2"/>
<organism evidence="1 2">
    <name type="scientific">Mycolicibacterium grossiae</name>
    <dbReference type="NCBI Taxonomy" id="1552759"/>
    <lineage>
        <taxon>Bacteria</taxon>
        <taxon>Bacillati</taxon>
        <taxon>Actinomycetota</taxon>
        <taxon>Actinomycetes</taxon>
        <taxon>Mycobacteriales</taxon>
        <taxon>Mycobacteriaceae</taxon>
        <taxon>Mycolicibacterium</taxon>
    </lineage>
</organism>
<name>A0A1E8Q8Q2_9MYCO</name>
<gene>
    <name evidence="1" type="ORF">BEL07_05365</name>
</gene>
<accession>A0A1E8Q8Q2</accession>
<dbReference type="RefSeq" id="WP_070352121.1">
    <property type="nucleotide sequence ID" value="NZ_CP043474.1"/>
</dbReference>
<comment type="caution">
    <text evidence="1">The sequence shown here is derived from an EMBL/GenBank/DDBJ whole genome shotgun (WGS) entry which is preliminary data.</text>
</comment>
<sequence>MSEQTSNDHIEDVSPGDVVLLDRGDGAERSYRVVHKTPSETGQLITLETDDGETFDVDMAAGTVVVRTLESKWESAQSPTPHTGV</sequence>
<dbReference type="EMBL" id="MCHX01000009">
    <property type="protein sequence ID" value="OFJ54832.1"/>
    <property type="molecule type" value="Genomic_DNA"/>
</dbReference>
<dbReference type="AlphaFoldDB" id="A0A1E8Q8Q2"/>
<proteinExistence type="predicted"/>
<reference evidence="1 2" key="1">
    <citation type="submission" date="2016-09" db="EMBL/GenBank/DDBJ databases">
        <title>genome sequence of Mycobacterium sp. 739 SCH.</title>
        <authorList>
            <person name="Greninger A.L."/>
            <person name="Qin X."/>
            <person name="Jerome K."/>
            <person name="Vora S."/>
            <person name="Quinn K."/>
        </authorList>
    </citation>
    <scope>NUCLEOTIDE SEQUENCE [LARGE SCALE GENOMIC DNA]</scope>
    <source>
        <strain evidence="1 2">SCH</strain>
    </source>
</reference>
<protein>
    <submittedName>
        <fullName evidence="1">Uncharacterized protein</fullName>
    </submittedName>
</protein>
<evidence type="ECO:0000313" key="1">
    <source>
        <dbReference type="EMBL" id="OFJ54832.1"/>
    </source>
</evidence>
<evidence type="ECO:0000313" key="2">
    <source>
        <dbReference type="Proteomes" id="UP000178953"/>
    </source>
</evidence>
<keyword evidence="2" id="KW-1185">Reference proteome</keyword>
<dbReference type="Proteomes" id="UP000178953">
    <property type="component" value="Unassembled WGS sequence"/>
</dbReference>